<keyword evidence="3" id="KW-0804">Transcription</keyword>
<evidence type="ECO:0000256" key="1">
    <source>
        <dbReference type="ARBA" id="ARBA00023015"/>
    </source>
</evidence>
<evidence type="ECO:0000313" key="7">
    <source>
        <dbReference type="Proteomes" id="UP001231924"/>
    </source>
</evidence>
<keyword evidence="2 4" id="KW-0238">DNA-binding</keyword>
<dbReference type="Gene3D" id="1.10.10.60">
    <property type="entry name" value="Homeodomain-like"/>
    <property type="match status" value="1"/>
</dbReference>
<evidence type="ECO:0000256" key="4">
    <source>
        <dbReference type="PROSITE-ProRule" id="PRU00335"/>
    </source>
</evidence>
<dbReference type="PROSITE" id="PS50977">
    <property type="entry name" value="HTH_TETR_2"/>
    <property type="match status" value="1"/>
</dbReference>
<feature type="DNA-binding region" description="H-T-H motif" evidence="4">
    <location>
        <begin position="32"/>
        <end position="51"/>
    </location>
</feature>
<sequence>MASPVRRGAARRDELSDALVELLLAEGFAQFTLDDVAARLRCSKRTLYGLADSKEQLVTAAVVRFFRSATARVEAAVATRTDPADRLAAYLRAVSSELAPASAVFFEDVASFAPAAGIYQRNTRAAARRVREIIDEGVASGDFGGVHVAFAAEVAASTMEAIQQRRIAATTGLADAEAYEQLATLLVRGLRS</sequence>
<reference evidence="6 7" key="1">
    <citation type="submission" date="2023-06" db="EMBL/GenBank/DDBJ databases">
        <title>Actinomycetospora Odt1-22.</title>
        <authorList>
            <person name="Supong K."/>
        </authorList>
    </citation>
    <scope>NUCLEOTIDE SEQUENCE [LARGE SCALE GENOMIC DNA]</scope>
    <source>
        <strain evidence="6 7">Odt1-22</strain>
    </source>
</reference>
<name>A0ABT7M544_9PSEU</name>
<protein>
    <submittedName>
        <fullName evidence="6">TetR/AcrR family transcriptional regulator</fullName>
    </submittedName>
</protein>
<proteinExistence type="predicted"/>
<keyword evidence="1" id="KW-0805">Transcription regulation</keyword>
<evidence type="ECO:0000259" key="5">
    <source>
        <dbReference type="PROSITE" id="PS50977"/>
    </source>
</evidence>
<dbReference type="RefSeq" id="WP_286050577.1">
    <property type="nucleotide sequence ID" value="NZ_JASVWF010000001.1"/>
</dbReference>
<dbReference type="Pfam" id="PF00440">
    <property type="entry name" value="TetR_N"/>
    <property type="match status" value="1"/>
</dbReference>
<dbReference type="SUPFAM" id="SSF46689">
    <property type="entry name" value="Homeodomain-like"/>
    <property type="match status" value="1"/>
</dbReference>
<dbReference type="InterPro" id="IPR050109">
    <property type="entry name" value="HTH-type_TetR-like_transc_reg"/>
</dbReference>
<comment type="caution">
    <text evidence="6">The sequence shown here is derived from an EMBL/GenBank/DDBJ whole genome shotgun (WGS) entry which is preliminary data.</text>
</comment>
<evidence type="ECO:0000313" key="6">
    <source>
        <dbReference type="EMBL" id="MDL5154543.1"/>
    </source>
</evidence>
<keyword evidence="7" id="KW-1185">Reference proteome</keyword>
<evidence type="ECO:0000256" key="3">
    <source>
        <dbReference type="ARBA" id="ARBA00023163"/>
    </source>
</evidence>
<dbReference type="InterPro" id="IPR001647">
    <property type="entry name" value="HTH_TetR"/>
</dbReference>
<gene>
    <name evidence="6" type="ORF">QRT03_01105</name>
</gene>
<dbReference type="InterPro" id="IPR009057">
    <property type="entry name" value="Homeodomain-like_sf"/>
</dbReference>
<dbReference type="EMBL" id="JASVWF010000001">
    <property type="protein sequence ID" value="MDL5154543.1"/>
    <property type="molecule type" value="Genomic_DNA"/>
</dbReference>
<dbReference type="Gene3D" id="1.10.357.10">
    <property type="entry name" value="Tetracycline Repressor, domain 2"/>
    <property type="match status" value="1"/>
</dbReference>
<dbReference type="PANTHER" id="PTHR30055">
    <property type="entry name" value="HTH-TYPE TRANSCRIPTIONAL REGULATOR RUTR"/>
    <property type="match status" value="1"/>
</dbReference>
<dbReference type="InterPro" id="IPR036271">
    <property type="entry name" value="Tet_transcr_reg_TetR-rel_C_sf"/>
</dbReference>
<organism evidence="6 7">
    <name type="scientific">Actinomycetospora termitidis</name>
    <dbReference type="NCBI Taxonomy" id="3053470"/>
    <lineage>
        <taxon>Bacteria</taxon>
        <taxon>Bacillati</taxon>
        <taxon>Actinomycetota</taxon>
        <taxon>Actinomycetes</taxon>
        <taxon>Pseudonocardiales</taxon>
        <taxon>Pseudonocardiaceae</taxon>
        <taxon>Actinomycetospora</taxon>
    </lineage>
</organism>
<dbReference type="Proteomes" id="UP001231924">
    <property type="component" value="Unassembled WGS sequence"/>
</dbReference>
<dbReference type="SUPFAM" id="SSF48498">
    <property type="entry name" value="Tetracyclin repressor-like, C-terminal domain"/>
    <property type="match status" value="1"/>
</dbReference>
<dbReference type="PANTHER" id="PTHR30055:SF234">
    <property type="entry name" value="HTH-TYPE TRANSCRIPTIONAL REGULATOR BETI"/>
    <property type="match status" value="1"/>
</dbReference>
<feature type="domain" description="HTH tetR-type" evidence="5">
    <location>
        <begin position="9"/>
        <end position="69"/>
    </location>
</feature>
<evidence type="ECO:0000256" key="2">
    <source>
        <dbReference type="ARBA" id="ARBA00023125"/>
    </source>
</evidence>
<accession>A0ABT7M544</accession>